<evidence type="ECO:0000313" key="1">
    <source>
        <dbReference type="EMBL" id="MEQ2225034.1"/>
    </source>
</evidence>
<organism evidence="1 2">
    <name type="scientific">Ilyodon furcidens</name>
    <name type="common">goldbreast splitfin</name>
    <dbReference type="NCBI Taxonomy" id="33524"/>
    <lineage>
        <taxon>Eukaryota</taxon>
        <taxon>Metazoa</taxon>
        <taxon>Chordata</taxon>
        <taxon>Craniata</taxon>
        <taxon>Vertebrata</taxon>
        <taxon>Euteleostomi</taxon>
        <taxon>Actinopterygii</taxon>
        <taxon>Neopterygii</taxon>
        <taxon>Teleostei</taxon>
        <taxon>Neoteleostei</taxon>
        <taxon>Acanthomorphata</taxon>
        <taxon>Ovalentaria</taxon>
        <taxon>Atherinomorphae</taxon>
        <taxon>Cyprinodontiformes</taxon>
        <taxon>Goodeidae</taxon>
        <taxon>Ilyodon</taxon>
    </lineage>
</organism>
<proteinExistence type="predicted"/>
<dbReference type="EMBL" id="JAHRIQ010012668">
    <property type="protein sequence ID" value="MEQ2225034.1"/>
    <property type="molecule type" value="Genomic_DNA"/>
</dbReference>
<keyword evidence="2" id="KW-1185">Reference proteome</keyword>
<gene>
    <name evidence="1" type="ORF">ILYODFUR_013375</name>
</gene>
<accession>A0ABV0SWY1</accession>
<sequence>MSRRCTLGVTVCSDIPMSRLWVWRQDRDAEHGEEAAWQRRFSEISLTGFGFEPSTGTTEWTRTNTYLAKPRVIALLAGSGPRAFLLSAQLTPTKLIQNLHQPPRSIAHSSFHLLCLPALQPTSCRLEASLSG</sequence>
<protein>
    <submittedName>
        <fullName evidence="1">Uncharacterized protein</fullName>
    </submittedName>
</protein>
<dbReference type="Proteomes" id="UP001482620">
    <property type="component" value="Unassembled WGS sequence"/>
</dbReference>
<name>A0ABV0SWY1_9TELE</name>
<reference evidence="1 2" key="1">
    <citation type="submission" date="2021-06" db="EMBL/GenBank/DDBJ databases">
        <authorList>
            <person name="Palmer J.M."/>
        </authorList>
    </citation>
    <scope>NUCLEOTIDE SEQUENCE [LARGE SCALE GENOMIC DNA]</scope>
    <source>
        <strain evidence="2">if_2019</strain>
        <tissue evidence="1">Muscle</tissue>
    </source>
</reference>
<comment type="caution">
    <text evidence="1">The sequence shown here is derived from an EMBL/GenBank/DDBJ whole genome shotgun (WGS) entry which is preliminary data.</text>
</comment>
<evidence type="ECO:0000313" key="2">
    <source>
        <dbReference type="Proteomes" id="UP001482620"/>
    </source>
</evidence>